<sequence length="121" mass="14067">IYELLSKVPEHFNEDALQGLPTYFYHLSATDRATQVGCDYAYTNKTVVPAIYILCFYNYPLDEWFAQLAQGKGKCLYRDHSLSFSKCNVDSPCNKSFSLIHVSFNKHYFIFLILLTINFEQ</sequence>
<protein>
    <submittedName>
        <fullName evidence="1">Uncharacterized protein</fullName>
    </submittedName>
</protein>
<evidence type="ECO:0000313" key="2">
    <source>
        <dbReference type="Proteomes" id="UP000822476"/>
    </source>
</evidence>
<name>A0A8S9YEF5_9TREM</name>
<feature type="non-terminal residue" evidence="1">
    <location>
        <position position="121"/>
    </location>
</feature>
<dbReference type="Proteomes" id="UP000822476">
    <property type="component" value="Unassembled WGS sequence"/>
</dbReference>
<keyword evidence="2" id="KW-1185">Reference proteome</keyword>
<dbReference type="OrthoDB" id="6306862at2759"/>
<gene>
    <name evidence="1" type="ORF">EG68_11370</name>
</gene>
<dbReference type="AlphaFoldDB" id="A0A8S9YEF5"/>
<dbReference type="EMBL" id="JTDE01008154">
    <property type="protein sequence ID" value="KAF7235566.1"/>
    <property type="molecule type" value="Genomic_DNA"/>
</dbReference>
<reference evidence="1" key="1">
    <citation type="submission" date="2019-07" db="EMBL/GenBank/DDBJ databases">
        <title>Annotation for the trematode Paragonimus miyazaki's.</title>
        <authorList>
            <person name="Choi Y.-J."/>
        </authorList>
    </citation>
    <scope>NUCLEOTIDE SEQUENCE</scope>
    <source>
        <strain evidence="1">Japan</strain>
    </source>
</reference>
<evidence type="ECO:0000313" key="1">
    <source>
        <dbReference type="EMBL" id="KAF7235566.1"/>
    </source>
</evidence>
<comment type="caution">
    <text evidence="1">The sequence shown here is derived from an EMBL/GenBank/DDBJ whole genome shotgun (WGS) entry which is preliminary data.</text>
</comment>
<organism evidence="1 2">
    <name type="scientific">Paragonimus skrjabini miyazakii</name>
    <dbReference type="NCBI Taxonomy" id="59628"/>
    <lineage>
        <taxon>Eukaryota</taxon>
        <taxon>Metazoa</taxon>
        <taxon>Spiralia</taxon>
        <taxon>Lophotrochozoa</taxon>
        <taxon>Platyhelminthes</taxon>
        <taxon>Trematoda</taxon>
        <taxon>Digenea</taxon>
        <taxon>Plagiorchiida</taxon>
        <taxon>Troglotremata</taxon>
        <taxon>Troglotrematidae</taxon>
        <taxon>Paragonimus</taxon>
    </lineage>
</organism>
<proteinExistence type="predicted"/>
<accession>A0A8S9YEF5</accession>